<dbReference type="AlphaFoldDB" id="A0A1A9V296"/>
<feature type="region of interest" description="Disordered" evidence="1">
    <location>
        <begin position="296"/>
        <end position="315"/>
    </location>
</feature>
<dbReference type="VEuPathDB" id="VectorBase:GAUT023445"/>
<name>A0A1A9V296_GLOAU</name>
<dbReference type="Proteomes" id="UP000078200">
    <property type="component" value="Unassembled WGS sequence"/>
</dbReference>
<accession>A0A1A9V296</accession>
<evidence type="ECO:0000256" key="1">
    <source>
        <dbReference type="SAM" id="MobiDB-lite"/>
    </source>
</evidence>
<keyword evidence="3" id="KW-1185">Reference proteome</keyword>
<dbReference type="EnsemblMetazoa" id="GAUT023445-RA">
    <property type="protein sequence ID" value="GAUT023445-PA"/>
    <property type="gene ID" value="GAUT023445"/>
</dbReference>
<dbReference type="EnsemblMetazoa" id="GAUT038388-RA">
    <property type="protein sequence ID" value="GAUT038388-PA"/>
    <property type="gene ID" value="GAUT038388"/>
</dbReference>
<sequence>MSTNYVNENQSEARAGKLQVNVSDNVKIIRSTSSDSYVWKLPDEAAHQEYHIVPNEESGELVDEERQVTEKQNINSDSIKAQPEKIHLNLNADKVSLKSLQHFNKNKKISKATTTTIPTITNSSFMSPINKSIKTTNLQWKNAKASNDEKSRRQQHMSTPLNFTIVPINLAKERQTTHEEMQKLPEIKLTSFTEDRRTNTNTNTFNSSIPATTKLPLMKAPNKTSKTDCAKDGINEKIHIPNRKASLNSELVDQPECSTSPESMLDNVLSAASSFSVHSSSVSSISALGESENLKARKTKTDCSPSTPPLNTGKHVALNLPSPPTVRLPKNKSNSLLSSSPLKELKTNVKKIGEKSCETKTARNLLSVPNLPLSITSSESFETATNCSRNDIRKLMPESSSPGAFQALNVDCIVNENFKEDVSIPFWSQPNSVQQREATETKVN</sequence>
<evidence type="ECO:0000313" key="2">
    <source>
        <dbReference type="EnsemblMetazoa" id="GAUT038388-PA"/>
    </source>
</evidence>
<reference evidence="3" key="1">
    <citation type="submission" date="2014-05" db="EMBL/GenBank/DDBJ databases">
        <authorList>
            <person name="Aksoy S."/>
            <person name="Warren W."/>
            <person name="Wilson R.K."/>
        </authorList>
    </citation>
    <scope>NUCLEOTIDE SEQUENCE [LARGE SCALE GENOMIC DNA]</scope>
    <source>
        <strain evidence="3">TTRI</strain>
    </source>
</reference>
<reference evidence="2" key="2">
    <citation type="submission" date="2020-05" db="UniProtKB">
        <authorList>
            <consortium name="EnsemblMetazoa"/>
        </authorList>
    </citation>
    <scope>IDENTIFICATION</scope>
    <source>
        <strain evidence="2">TTRI</strain>
    </source>
</reference>
<dbReference type="STRING" id="7395.A0A1A9V296"/>
<proteinExistence type="predicted"/>
<dbReference type="VEuPathDB" id="VectorBase:GAUT038388"/>
<evidence type="ECO:0000313" key="3">
    <source>
        <dbReference type="Proteomes" id="UP000078200"/>
    </source>
</evidence>
<organism evidence="2 3">
    <name type="scientific">Glossina austeni</name>
    <name type="common">Savannah tsetse fly</name>
    <dbReference type="NCBI Taxonomy" id="7395"/>
    <lineage>
        <taxon>Eukaryota</taxon>
        <taxon>Metazoa</taxon>
        <taxon>Ecdysozoa</taxon>
        <taxon>Arthropoda</taxon>
        <taxon>Hexapoda</taxon>
        <taxon>Insecta</taxon>
        <taxon>Pterygota</taxon>
        <taxon>Neoptera</taxon>
        <taxon>Endopterygota</taxon>
        <taxon>Diptera</taxon>
        <taxon>Brachycera</taxon>
        <taxon>Muscomorpha</taxon>
        <taxon>Hippoboscoidea</taxon>
        <taxon>Glossinidae</taxon>
        <taxon>Glossina</taxon>
    </lineage>
</organism>
<protein>
    <submittedName>
        <fullName evidence="2">Uncharacterized protein</fullName>
    </submittedName>
</protein>